<dbReference type="Pfam" id="PF00132">
    <property type="entry name" value="Hexapep"/>
    <property type="match status" value="1"/>
</dbReference>
<gene>
    <name evidence="10" type="primary">cysE</name>
    <name evidence="10" type="ORF">FOT63_23265</name>
</gene>
<comment type="caution">
    <text evidence="10">The sequence shown here is derived from an EMBL/GenBank/DDBJ whole genome shotgun (WGS) entry which is preliminary data.</text>
</comment>
<evidence type="ECO:0000313" key="10">
    <source>
        <dbReference type="EMBL" id="TXE24904.1"/>
    </source>
</evidence>
<dbReference type="InterPro" id="IPR001451">
    <property type="entry name" value="Hexapep"/>
</dbReference>
<dbReference type="SUPFAM" id="SSF51161">
    <property type="entry name" value="Trimeric LpxA-like enzymes"/>
    <property type="match status" value="1"/>
</dbReference>
<proteinExistence type="inferred from homology"/>
<sequence length="252" mass="27069">MNYAIFPNLTVSDPFWVQLRQEAKALAEREGAMSKLLQQGVLQHATFNEALANRLALKLANDDIDATSLRNVVEQTLQRAPDIVDAALADMRAVYERDPACHSTVQIFFFFKGFIALQAYRISHALYRHQQREMAYHIQSRVSELFCIDIHPAAKLGKGIMLDHAHAIVIGETATVGDNVSLLHSVTLGGTGKAGGDRHPKVGNSVVIGAGAKILGNVRIGDSCCVAAGAVVLKDIPPSATAVGVPARIVGL</sequence>
<evidence type="ECO:0000256" key="5">
    <source>
        <dbReference type="ARBA" id="ARBA00022605"/>
    </source>
</evidence>
<dbReference type="Gene3D" id="1.10.3130.10">
    <property type="entry name" value="serine acetyltransferase, domain 1"/>
    <property type="match status" value="1"/>
</dbReference>
<dbReference type="EMBL" id="VOUP01000020">
    <property type="protein sequence ID" value="TXE24904.1"/>
    <property type="molecule type" value="Genomic_DNA"/>
</dbReference>
<evidence type="ECO:0000256" key="6">
    <source>
        <dbReference type="ARBA" id="ARBA00022679"/>
    </source>
</evidence>
<dbReference type="FunFam" id="2.160.10.10:FF:000002">
    <property type="entry name" value="Serine acetyltransferase"/>
    <property type="match status" value="1"/>
</dbReference>
<dbReference type="InterPro" id="IPR042122">
    <property type="entry name" value="Ser_AcTrfase_N_sf"/>
</dbReference>
<name>A0A9X9BY80_9GAMM</name>
<dbReference type="Proteomes" id="UP000321307">
    <property type="component" value="Unassembled WGS sequence"/>
</dbReference>
<dbReference type="InterPro" id="IPR011004">
    <property type="entry name" value="Trimer_LpxA-like_sf"/>
</dbReference>
<accession>A0A9X9BY80</accession>
<organism evidence="10 11">
    <name type="scientific">Serratia ureilytica</name>
    <dbReference type="NCBI Taxonomy" id="300181"/>
    <lineage>
        <taxon>Bacteria</taxon>
        <taxon>Pseudomonadati</taxon>
        <taxon>Pseudomonadota</taxon>
        <taxon>Gammaproteobacteria</taxon>
        <taxon>Enterobacterales</taxon>
        <taxon>Yersiniaceae</taxon>
        <taxon>Serratia</taxon>
    </lineage>
</organism>
<comment type="similarity">
    <text evidence="2">Belongs to the transferase hexapeptide repeat family.</text>
</comment>
<dbReference type="PANTHER" id="PTHR42811">
    <property type="entry name" value="SERINE ACETYLTRANSFERASE"/>
    <property type="match status" value="1"/>
</dbReference>
<evidence type="ECO:0000256" key="1">
    <source>
        <dbReference type="ARBA" id="ARBA00004876"/>
    </source>
</evidence>
<dbReference type="Pfam" id="PF06426">
    <property type="entry name" value="SATase_N"/>
    <property type="match status" value="1"/>
</dbReference>
<keyword evidence="8 10" id="KW-0012">Acyltransferase</keyword>
<dbReference type="NCBIfam" id="NF041874">
    <property type="entry name" value="EPS_EpsC"/>
    <property type="match status" value="1"/>
</dbReference>
<dbReference type="InterPro" id="IPR053376">
    <property type="entry name" value="Serine_acetyltransferase"/>
</dbReference>
<dbReference type="AlphaFoldDB" id="A0A9X9BY80"/>
<dbReference type="SMART" id="SM00971">
    <property type="entry name" value="SATase_N"/>
    <property type="match status" value="1"/>
</dbReference>
<evidence type="ECO:0000256" key="3">
    <source>
        <dbReference type="ARBA" id="ARBA00013266"/>
    </source>
</evidence>
<comment type="catalytic activity">
    <reaction evidence="9">
        <text>L-serine + acetyl-CoA = O-acetyl-L-serine + CoA</text>
        <dbReference type="Rhea" id="RHEA:24560"/>
        <dbReference type="ChEBI" id="CHEBI:33384"/>
        <dbReference type="ChEBI" id="CHEBI:57287"/>
        <dbReference type="ChEBI" id="CHEBI:57288"/>
        <dbReference type="ChEBI" id="CHEBI:58340"/>
        <dbReference type="EC" id="2.3.1.30"/>
    </reaction>
</comment>
<dbReference type="InterPro" id="IPR010493">
    <property type="entry name" value="Ser_AcTrfase_N"/>
</dbReference>
<dbReference type="InterPro" id="IPR045304">
    <property type="entry name" value="LbH_SAT"/>
</dbReference>
<reference evidence="10 11" key="1">
    <citation type="submission" date="2019-07" db="EMBL/GenBank/DDBJ databases">
        <title>Serratia strains were isolated from fresh produce.</title>
        <authorList>
            <person name="Cho G.-S."/>
            <person name="Stein M."/>
            <person name="Lee W."/>
            <person name="Suh S.H."/>
            <person name="Franz C.M.A.P."/>
        </authorList>
    </citation>
    <scope>NUCLEOTIDE SEQUENCE [LARGE SCALE GENOMIC DNA]</scope>
    <source>
        <strain evidence="10 11">S17</strain>
    </source>
</reference>
<dbReference type="GO" id="GO:0009001">
    <property type="term" value="F:serine O-acetyltransferase activity"/>
    <property type="evidence" value="ECO:0007669"/>
    <property type="project" value="UniProtKB-EC"/>
</dbReference>
<evidence type="ECO:0000256" key="4">
    <source>
        <dbReference type="ARBA" id="ARBA00018522"/>
    </source>
</evidence>
<evidence type="ECO:0000313" key="11">
    <source>
        <dbReference type="Proteomes" id="UP000321307"/>
    </source>
</evidence>
<dbReference type="NCBIfam" id="TIGR01172">
    <property type="entry name" value="cysE"/>
    <property type="match status" value="1"/>
</dbReference>
<dbReference type="GO" id="GO:0006535">
    <property type="term" value="P:cysteine biosynthetic process from serine"/>
    <property type="evidence" value="ECO:0007669"/>
    <property type="project" value="InterPro"/>
</dbReference>
<evidence type="ECO:0000256" key="7">
    <source>
        <dbReference type="ARBA" id="ARBA00023192"/>
    </source>
</evidence>
<comment type="pathway">
    <text evidence="1">Amino-acid biosynthesis; L-cysteine biosynthesis; L-cysteine from L-serine: step 1/2.</text>
</comment>
<evidence type="ECO:0000256" key="8">
    <source>
        <dbReference type="ARBA" id="ARBA00023315"/>
    </source>
</evidence>
<evidence type="ECO:0000256" key="2">
    <source>
        <dbReference type="ARBA" id="ARBA00007274"/>
    </source>
</evidence>
<keyword evidence="7" id="KW-0198">Cysteine biosynthesis</keyword>
<dbReference type="CDD" id="cd03354">
    <property type="entry name" value="LbH_SAT"/>
    <property type="match status" value="1"/>
</dbReference>
<dbReference type="EC" id="2.3.1.30" evidence="3"/>
<dbReference type="Gene3D" id="2.160.10.10">
    <property type="entry name" value="Hexapeptide repeat proteins"/>
    <property type="match status" value="1"/>
</dbReference>
<dbReference type="InterPro" id="IPR005881">
    <property type="entry name" value="Ser_O-AcTrfase"/>
</dbReference>
<protein>
    <recommendedName>
        <fullName evidence="4">Serine acetyltransferase</fullName>
        <ecNumber evidence="3">2.3.1.30</ecNumber>
    </recommendedName>
</protein>
<keyword evidence="5" id="KW-0028">Amino-acid biosynthesis</keyword>
<dbReference type="GO" id="GO:0005737">
    <property type="term" value="C:cytoplasm"/>
    <property type="evidence" value="ECO:0007669"/>
    <property type="project" value="InterPro"/>
</dbReference>
<keyword evidence="6 10" id="KW-0808">Transferase</keyword>
<evidence type="ECO:0000256" key="9">
    <source>
        <dbReference type="ARBA" id="ARBA00049486"/>
    </source>
</evidence>